<proteinExistence type="predicted"/>
<comment type="caution">
    <text evidence="1">The sequence shown here is derived from an EMBL/GenBank/DDBJ whole genome shotgun (WGS) entry which is preliminary data.</text>
</comment>
<evidence type="ECO:0000313" key="2">
    <source>
        <dbReference type="Proteomes" id="UP000827872"/>
    </source>
</evidence>
<sequence length="351" mass="39703">MGQVPDKDKEPCDPDSGDGKDALIPDRHYPPLGVAQRTSSGESMGSPYSWASSWRPPRRLGSVRPLGSSSPWTRTFIRSGTWWRKERDEMRQEIHFLRCNMELLLACAEAEERDRQDPLQLPPLQPSEGEQPVPMPPNDGLPGLLGPPQSPQAPQRRRRLKARFDGSMEKLAYFLVQVEARMEKHGGDYEDEVEQVHEVGALLEGAAAGWYVGLYKGRAPELRSFPHFMLALRQQFEDPFKEEKARARLRQIRQGSRSMSVYISEFHQLAGVVQDWLEQVQIHFFREGLRPEVAQWPMGTVEQTSLAEVGSARKPLLLHINIGRVLEQHKLSDLDQGDAVSNSLSAMKLPG</sequence>
<accession>A0ACB8ECN9</accession>
<reference evidence="1" key="1">
    <citation type="submission" date="2021-08" db="EMBL/GenBank/DDBJ databases">
        <title>The first chromosome-level gecko genome reveals the dynamic sex chromosomes of Neotropical dwarf geckos (Sphaerodactylidae: Sphaerodactylus).</title>
        <authorList>
            <person name="Pinto B.J."/>
            <person name="Keating S.E."/>
            <person name="Gamble T."/>
        </authorList>
    </citation>
    <scope>NUCLEOTIDE SEQUENCE</scope>
    <source>
        <strain evidence="1">TG3544</strain>
    </source>
</reference>
<organism evidence="1 2">
    <name type="scientific">Sphaerodactylus townsendi</name>
    <dbReference type="NCBI Taxonomy" id="933632"/>
    <lineage>
        <taxon>Eukaryota</taxon>
        <taxon>Metazoa</taxon>
        <taxon>Chordata</taxon>
        <taxon>Craniata</taxon>
        <taxon>Vertebrata</taxon>
        <taxon>Euteleostomi</taxon>
        <taxon>Lepidosauria</taxon>
        <taxon>Squamata</taxon>
        <taxon>Bifurcata</taxon>
        <taxon>Gekkota</taxon>
        <taxon>Sphaerodactylidae</taxon>
        <taxon>Sphaerodactylus</taxon>
    </lineage>
</organism>
<keyword evidence="2" id="KW-1185">Reference proteome</keyword>
<name>A0ACB8ECN9_9SAUR</name>
<dbReference type="Proteomes" id="UP000827872">
    <property type="component" value="Linkage Group LG14"/>
</dbReference>
<gene>
    <name evidence="1" type="ORF">K3G42_016747</name>
</gene>
<protein>
    <submittedName>
        <fullName evidence="1">Uncharacterized protein</fullName>
    </submittedName>
</protein>
<evidence type="ECO:0000313" key="1">
    <source>
        <dbReference type="EMBL" id="KAH7989961.1"/>
    </source>
</evidence>
<dbReference type="EMBL" id="CM037627">
    <property type="protein sequence ID" value="KAH7989961.1"/>
    <property type="molecule type" value="Genomic_DNA"/>
</dbReference>